<comment type="catalytic activity">
    <reaction evidence="19">
        <text>L-seryl-[protein] + ATP = O-phospho-L-seryl-[protein] + ADP + H(+)</text>
        <dbReference type="Rhea" id="RHEA:17989"/>
        <dbReference type="Rhea" id="RHEA-COMP:9863"/>
        <dbReference type="Rhea" id="RHEA-COMP:11604"/>
        <dbReference type="ChEBI" id="CHEBI:15378"/>
        <dbReference type="ChEBI" id="CHEBI:29999"/>
        <dbReference type="ChEBI" id="CHEBI:30616"/>
        <dbReference type="ChEBI" id="CHEBI:83421"/>
        <dbReference type="ChEBI" id="CHEBI:456216"/>
        <dbReference type="EC" id="2.7.11.1"/>
    </reaction>
</comment>
<dbReference type="InterPro" id="IPR024969">
    <property type="entry name" value="EIF3F/CSN6-like_C"/>
</dbReference>
<dbReference type="Gene3D" id="1.10.510.10">
    <property type="entry name" value="Transferase(Phosphotransferase) domain 1"/>
    <property type="match status" value="1"/>
</dbReference>
<dbReference type="SMART" id="SM00220">
    <property type="entry name" value="S_TKc"/>
    <property type="match status" value="1"/>
</dbReference>
<dbReference type="CDD" id="cd00028">
    <property type="entry name" value="B_lectin"/>
    <property type="match status" value="1"/>
</dbReference>
<keyword evidence="6" id="KW-0808">Transferase</keyword>
<evidence type="ECO:0000256" key="1">
    <source>
        <dbReference type="ARBA" id="ARBA00004479"/>
    </source>
</evidence>
<evidence type="ECO:0000256" key="2">
    <source>
        <dbReference type="ARBA" id="ARBA00008568"/>
    </source>
</evidence>
<dbReference type="SUPFAM" id="SSF52833">
    <property type="entry name" value="Thioredoxin-like"/>
    <property type="match status" value="1"/>
</dbReference>
<keyword evidence="14" id="KW-0472">Membrane</keyword>
<dbReference type="GO" id="GO:0005838">
    <property type="term" value="C:proteasome regulatory particle"/>
    <property type="evidence" value="ECO:0007669"/>
    <property type="project" value="InterPro"/>
</dbReference>
<accession>A0A6A3AVJ3</accession>
<keyword evidence="8 22" id="KW-0732">Signal</keyword>
<dbReference type="GO" id="GO:0016020">
    <property type="term" value="C:membrane"/>
    <property type="evidence" value="ECO:0007669"/>
    <property type="project" value="UniProtKB-SubCell"/>
</dbReference>
<keyword evidence="11 21" id="KW-0067">ATP-binding</keyword>
<dbReference type="Proteomes" id="UP000436088">
    <property type="component" value="Unassembled WGS sequence"/>
</dbReference>
<evidence type="ECO:0000256" key="19">
    <source>
        <dbReference type="ARBA" id="ARBA00048679"/>
    </source>
</evidence>
<dbReference type="PROSITE" id="PS50927">
    <property type="entry name" value="BULB_LECTIN"/>
    <property type="match status" value="1"/>
</dbReference>
<dbReference type="PROSITE" id="PS00108">
    <property type="entry name" value="PROTEIN_KINASE_ST"/>
    <property type="match status" value="1"/>
</dbReference>
<comment type="similarity">
    <text evidence="2">Belongs to the peptidase M67A family.</text>
</comment>
<dbReference type="PROSITE" id="PS50249">
    <property type="entry name" value="MPN"/>
    <property type="match status" value="1"/>
</dbReference>
<evidence type="ECO:0000256" key="10">
    <source>
        <dbReference type="ARBA" id="ARBA00022777"/>
    </source>
</evidence>
<dbReference type="InterPro" id="IPR008271">
    <property type="entry name" value="Ser/Thr_kinase_AS"/>
</dbReference>
<dbReference type="Pfam" id="PF13012">
    <property type="entry name" value="MitMem_reg"/>
    <property type="match status" value="1"/>
</dbReference>
<reference evidence="26" key="1">
    <citation type="submission" date="2019-09" db="EMBL/GenBank/DDBJ databases">
        <title>Draft genome information of white flower Hibiscus syriacus.</title>
        <authorList>
            <person name="Kim Y.-M."/>
        </authorList>
    </citation>
    <scope>NUCLEOTIDE SEQUENCE [LARGE SCALE GENOMIC DNA]</scope>
    <source>
        <strain evidence="26">YM2019G1</strain>
    </source>
</reference>
<evidence type="ECO:0000259" key="24">
    <source>
        <dbReference type="PROSITE" id="PS50249"/>
    </source>
</evidence>
<evidence type="ECO:0000256" key="15">
    <source>
        <dbReference type="ARBA" id="ARBA00023157"/>
    </source>
</evidence>
<evidence type="ECO:0000259" key="25">
    <source>
        <dbReference type="PROSITE" id="PS50927"/>
    </source>
</evidence>
<dbReference type="SUPFAM" id="SSF51110">
    <property type="entry name" value="alpha-D-mannose-specific plant lectins"/>
    <property type="match status" value="2"/>
</dbReference>
<name>A0A6A3AVJ3_HIBSY</name>
<dbReference type="InterPro" id="IPR011009">
    <property type="entry name" value="Kinase-like_dom_sf"/>
</dbReference>
<keyword evidence="4" id="KW-0723">Serine/threonine-protein kinase</keyword>
<evidence type="ECO:0000256" key="16">
    <source>
        <dbReference type="ARBA" id="ARBA00023170"/>
    </source>
</evidence>
<dbReference type="SUPFAM" id="SSF56112">
    <property type="entry name" value="Protein kinase-like (PK-like)"/>
    <property type="match status" value="1"/>
</dbReference>
<dbReference type="SMART" id="SM00108">
    <property type="entry name" value="B_lectin"/>
    <property type="match status" value="2"/>
</dbReference>
<evidence type="ECO:0000313" key="27">
    <source>
        <dbReference type="Proteomes" id="UP000436088"/>
    </source>
</evidence>
<feature type="domain" description="MPN" evidence="24">
    <location>
        <begin position="819"/>
        <end position="950"/>
    </location>
</feature>
<evidence type="ECO:0000256" key="21">
    <source>
        <dbReference type="PROSITE-ProRule" id="PRU10141"/>
    </source>
</evidence>
<dbReference type="Pfam" id="PF01453">
    <property type="entry name" value="B_lectin"/>
    <property type="match status" value="1"/>
</dbReference>
<dbReference type="GO" id="GO:0004674">
    <property type="term" value="F:protein serine/threonine kinase activity"/>
    <property type="evidence" value="ECO:0007669"/>
    <property type="project" value="UniProtKB-KW"/>
</dbReference>
<evidence type="ECO:0000256" key="7">
    <source>
        <dbReference type="ARBA" id="ARBA00022692"/>
    </source>
</evidence>
<dbReference type="InterPro" id="IPR036426">
    <property type="entry name" value="Bulb-type_lectin_dom_sf"/>
</dbReference>
<dbReference type="GO" id="GO:0005524">
    <property type="term" value="F:ATP binding"/>
    <property type="evidence" value="ECO:0007669"/>
    <property type="project" value="UniProtKB-UniRule"/>
</dbReference>
<evidence type="ECO:0000313" key="26">
    <source>
        <dbReference type="EMBL" id="KAE8706902.1"/>
    </source>
</evidence>
<dbReference type="SMART" id="SM00232">
    <property type="entry name" value="JAB_MPN"/>
    <property type="match status" value="1"/>
</dbReference>
<dbReference type="Gene3D" id="3.30.200.20">
    <property type="entry name" value="Phosphorylase Kinase, domain 1"/>
    <property type="match status" value="1"/>
</dbReference>
<feature type="domain" description="Bulb-type lectin" evidence="25">
    <location>
        <begin position="20"/>
        <end position="142"/>
    </location>
</feature>
<feature type="chain" id="PRO_5025489523" description="non-specific serine/threonine protein kinase" evidence="22">
    <location>
        <begin position="22"/>
        <end position="1149"/>
    </location>
</feature>
<dbReference type="PANTHER" id="PTHR47976">
    <property type="entry name" value="G-TYPE LECTIN S-RECEPTOR-LIKE SERINE/THREONINE-PROTEIN KINASE SD2-5"/>
    <property type="match status" value="1"/>
</dbReference>
<evidence type="ECO:0000256" key="22">
    <source>
        <dbReference type="SAM" id="SignalP"/>
    </source>
</evidence>
<keyword evidence="5" id="KW-0245">EGF-like domain</keyword>
<dbReference type="InterPro" id="IPR001480">
    <property type="entry name" value="Bulb-type_lectin_dom"/>
</dbReference>
<evidence type="ECO:0000256" key="11">
    <source>
        <dbReference type="ARBA" id="ARBA00022840"/>
    </source>
</evidence>
<comment type="catalytic activity">
    <reaction evidence="18">
        <text>L-threonyl-[protein] + ATP = O-phospho-L-threonyl-[protein] + ADP + H(+)</text>
        <dbReference type="Rhea" id="RHEA:46608"/>
        <dbReference type="Rhea" id="RHEA-COMP:11060"/>
        <dbReference type="Rhea" id="RHEA-COMP:11605"/>
        <dbReference type="ChEBI" id="CHEBI:15378"/>
        <dbReference type="ChEBI" id="CHEBI:30013"/>
        <dbReference type="ChEBI" id="CHEBI:30616"/>
        <dbReference type="ChEBI" id="CHEBI:61977"/>
        <dbReference type="ChEBI" id="CHEBI:456216"/>
        <dbReference type="EC" id="2.7.11.1"/>
    </reaction>
</comment>
<dbReference type="CDD" id="cd08062">
    <property type="entry name" value="MPN_RPN7_8"/>
    <property type="match status" value="1"/>
</dbReference>
<dbReference type="InterPro" id="IPR036249">
    <property type="entry name" value="Thioredoxin-like_sf"/>
</dbReference>
<dbReference type="Pfam" id="PF00069">
    <property type="entry name" value="Pkinase"/>
    <property type="match status" value="1"/>
</dbReference>
<dbReference type="Gene3D" id="2.90.10.10">
    <property type="entry name" value="Bulb-type lectin domain"/>
    <property type="match status" value="2"/>
</dbReference>
<keyword evidence="13" id="KW-1133">Transmembrane helix</keyword>
<evidence type="ECO:0000256" key="20">
    <source>
        <dbReference type="ARBA" id="ARBA00064920"/>
    </source>
</evidence>
<evidence type="ECO:0000256" key="12">
    <source>
        <dbReference type="ARBA" id="ARBA00022942"/>
    </source>
</evidence>
<dbReference type="InterPro" id="IPR051343">
    <property type="entry name" value="G-type_lectin_kinases/EP1-like"/>
</dbReference>
<keyword evidence="16" id="KW-0675">Receptor</keyword>
<dbReference type="Gene3D" id="3.40.140.10">
    <property type="entry name" value="Cytidine Deaminase, domain 2"/>
    <property type="match status" value="1"/>
</dbReference>
<feature type="binding site" evidence="21">
    <location>
        <position position="541"/>
    </location>
    <ligand>
        <name>ATP</name>
        <dbReference type="ChEBI" id="CHEBI:30616"/>
    </ligand>
</feature>
<gene>
    <name evidence="26" type="ORF">F3Y22_tig00110387pilonHSYRG00157</name>
</gene>
<proteinExistence type="inferred from homology"/>
<dbReference type="GO" id="GO:0008237">
    <property type="term" value="F:metallopeptidase activity"/>
    <property type="evidence" value="ECO:0007669"/>
    <property type="project" value="InterPro"/>
</dbReference>
<dbReference type="PANTHER" id="PTHR47976:SF27">
    <property type="entry name" value="RECEPTOR-LIKE SERINE_THREONINE-PROTEIN KINASE"/>
    <property type="match status" value="1"/>
</dbReference>
<comment type="caution">
    <text evidence="26">The sequence shown here is derived from an EMBL/GenBank/DDBJ whole genome shotgun (WGS) entry which is preliminary data.</text>
</comment>
<feature type="domain" description="Protein kinase" evidence="23">
    <location>
        <begin position="512"/>
        <end position="809"/>
    </location>
</feature>
<keyword evidence="7" id="KW-0812">Transmembrane</keyword>
<keyword evidence="27" id="KW-1185">Reference proteome</keyword>
<organism evidence="26 27">
    <name type="scientific">Hibiscus syriacus</name>
    <name type="common">Rose of Sharon</name>
    <dbReference type="NCBI Taxonomy" id="106335"/>
    <lineage>
        <taxon>Eukaryota</taxon>
        <taxon>Viridiplantae</taxon>
        <taxon>Streptophyta</taxon>
        <taxon>Embryophyta</taxon>
        <taxon>Tracheophyta</taxon>
        <taxon>Spermatophyta</taxon>
        <taxon>Magnoliopsida</taxon>
        <taxon>eudicotyledons</taxon>
        <taxon>Gunneridae</taxon>
        <taxon>Pentapetalae</taxon>
        <taxon>rosids</taxon>
        <taxon>malvids</taxon>
        <taxon>Malvales</taxon>
        <taxon>Malvaceae</taxon>
        <taxon>Malvoideae</taxon>
        <taxon>Hibiscus</taxon>
    </lineage>
</organism>
<evidence type="ECO:0000256" key="6">
    <source>
        <dbReference type="ARBA" id="ARBA00022679"/>
    </source>
</evidence>
<evidence type="ECO:0000256" key="3">
    <source>
        <dbReference type="ARBA" id="ARBA00012513"/>
    </source>
</evidence>
<sequence>MALVSALLLLLSSLCVQQSSCIIPLGASLSSATQTTSWTSPSRRFAFGFYNRGNGLYVGVWLDGNGKKANKVIWTTNRDDPPFTSDATLKLNEKGVIVSTAESGEMFIANGNHSDAYSASMLDSGNFVIYNKDNHIIWESFQHPTDTILGGQSLLTNSQLISSLSENDPSAGRYHLSMQNDGNLVLYPLESEDSPTTAYWSTDTFKTNSSLRLNSTGVLQLINNFDSSVYSTIQLPNQEESYSDFTESSSNNNKSIVYSASLDVDGNFRLYAHVFEPNGGFQTYAMLRALVNSCKIKGFCGFNSYCTFNDNRPYCACLPGTDFIDPNQNTIGCKRNYSEAHCKGGKANIPLYNITSMQGIEWTSGRFYSKERLSKDACIRTCLEDCNCEAAQFDGVCKKQKLPLRYLLRDIDAQMNSTVLLKVGIICLEANNDTASPDLKFLIKREISVVQILVLSSILVACSCAFLTASGVFIYKFRVLRYKRLLELGDLGLARELMLTSFSYKELKRATNGFKQELGKGSFGAVYKGTLDRGRKPIAVKRLEKLVEEGEKEFQAETRAIGRAHHRNLVRLLGYCVEDSKRLLVYEYMGNGSLADLFFKSTRRPSWNERRRVALDVARGLLYLHEECETPIIHCDIKPQNILMDDSWRAKISDFGLAKLLMGDHTRTFTVVRGTRGYMAPEWNRNTPISVKADIYSFGIVLLETVFCRRNLDTNVSKPEEIILSRLVYRCLVEREVDKLVGDEQVDKESLERMMLPPCDVMAQTSIISLKLLLQTLNFPVWQEILTVETRKRGEEAKANQAEKAYTFAEINQRGKTKKKKRNRVAKDTRKRVAKDTRKRVVGVLLGTSFKGTVDVTNSYAVPFEEDEKDPSIWFLDHNYHESMFSMFKRINAKEHVVGWYSTGPKLRENDLDIQRLFHNYVPNPIMVIIDVQPKELGIPTKAYYDVEEVKENGTQKSQKFFVHVPSEIAAHEVEEIGVEHLLRDVKDTTISTLANEVTGKLTALKGLDARLREIRAFLGLVIDEKLHLNHKILYHLQHGTGIDPVFLNLKFGWDIIVEDVKENTVMICMKGVPDFSQCGFSSLAVLKHHNIPLSARNILEDPELRSAVKAFRLLVCVLVEAKVRARRLLGEPELGDFYFLSPRRSNED</sequence>
<keyword evidence="17" id="KW-0325">Glycoprotein</keyword>
<dbReference type="Gene3D" id="3.40.30.10">
    <property type="entry name" value="Glutaredoxin"/>
    <property type="match status" value="1"/>
</dbReference>
<dbReference type="GO" id="GO:0048731">
    <property type="term" value="P:system development"/>
    <property type="evidence" value="ECO:0007669"/>
    <property type="project" value="UniProtKB-ARBA"/>
</dbReference>
<dbReference type="InterPro" id="IPR033858">
    <property type="entry name" value="MPN_RPN7_8"/>
</dbReference>
<evidence type="ECO:0000256" key="9">
    <source>
        <dbReference type="ARBA" id="ARBA00022741"/>
    </source>
</evidence>
<evidence type="ECO:0000256" key="4">
    <source>
        <dbReference type="ARBA" id="ARBA00022527"/>
    </source>
</evidence>
<feature type="signal peptide" evidence="22">
    <location>
        <begin position="1"/>
        <end position="21"/>
    </location>
</feature>
<dbReference type="InterPro" id="IPR000555">
    <property type="entry name" value="JAMM/MPN+_dom"/>
</dbReference>
<evidence type="ECO:0000256" key="13">
    <source>
        <dbReference type="ARBA" id="ARBA00022989"/>
    </source>
</evidence>
<dbReference type="EMBL" id="VEPZ02000966">
    <property type="protein sequence ID" value="KAE8706902.1"/>
    <property type="molecule type" value="Genomic_DNA"/>
</dbReference>
<evidence type="ECO:0000256" key="14">
    <source>
        <dbReference type="ARBA" id="ARBA00023136"/>
    </source>
</evidence>
<comment type="subcellular location">
    <subcellularLocation>
        <location evidence="1">Membrane</location>
        <topology evidence="1">Single-pass type I membrane protein</topology>
    </subcellularLocation>
</comment>
<dbReference type="FunFam" id="2.90.10.10:FF:000026">
    <property type="entry name" value="Serine/threonine-protein kinase"/>
    <property type="match status" value="1"/>
</dbReference>
<dbReference type="InterPro" id="IPR017441">
    <property type="entry name" value="Protein_kinase_ATP_BS"/>
</dbReference>
<evidence type="ECO:0000256" key="5">
    <source>
        <dbReference type="ARBA" id="ARBA00022536"/>
    </source>
</evidence>
<dbReference type="InterPro" id="IPR000719">
    <property type="entry name" value="Prot_kinase_dom"/>
</dbReference>
<keyword evidence="10" id="KW-0418">Kinase</keyword>
<dbReference type="PROSITE" id="PS00107">
    <property type="entry name" value="PROTEIN_KINASE_ATP"/>
    <property type="match status" value="1"/>
</dbReference>
<evidence type="ECO:0000256" key="17">
    <source>
        <dbReference type="ARBA" id="ARBA00023180"/>
    </source>
</evidence>
<keyword evidence="15" id="KW-1015">Disulfide bond</keyword>
<dbReference type="FunFam" id="3.40.140.10:FF:000013">
    <property type="entry name" value="26S proteasome non-ATPase regulatory subunit 7"/>
    <property type="match status" value="1"/>
</dbReference>
<keyword evidence="9 21" id="KW-0547">Nucleotide-binding</keyword>
<dbReference type="PROSITE" id="PS50011">
    <property type="entry name" value="PROTEIN_KINASE_DOM"/>
    <property type="match status" value="1"/>
</dbReference>
<dbReference type="FunFam" id="1.10.510.10:FF:000537">
    <property type="entry name" value="Putative receptor-like protein kinase"/>
    <property type="match status" value="1"/>
</dbReference>
<dbReference type="EC" id="2.7.11.1" evidence="3"/>
<evidence type="ECO:0000259" key="23">
    <source>
        <dbReference type="PROSITE" id="PS50011"/>
    </source>
</evidence>
<evidence type="ECO:0000256" key="8">
    <source>
        <dbReference type="ARBA" id="ARBA00022729"/>
    </source>
</evidence>
<protein>
    <recommendedName>
        <fullName evidence="3">non-specific serine/threonine protein kinase</fullName>
        <ecNumber evidence="3">2.7.11.1</ecNumber>
    </recommendedName>
</protein>
<evidence type="ECO:0000256" key="18">
    <source>
        <dbReference type="ARBA" id="ARBA00047899"/>
    </source>
</evidence>
<dbReference type="FunFam" id="3.30.200.20:FF:000059">
    <property type="entry name" value="S-receptor-like serine/threonine-protein kinase"/>
    <property type="match status" value="1"/>
</dbReference>
<comment type="subunit">
    <text evidence="20">Component of the 19S regulatory particle (RP/PA700) lid subcomplex of the 26S proteasome. The 26S proteasome is composed of a core protease (CP), known as the 20S proteasome, capped at one or both ends by the 19S regulatory particle (RP/PA700). The RP/PA700 complex is composed of at least 17 different subunits in two subcomplexes, the base and the lid, which form the portions proximal and distal to the 20S proteolytic core, respectively.</text>
</comment>
<keyword evidence="12" id="KW-0647">Proteasome</keyword>
<dbReference type="AlphaFoldDB" id="A0A6A3AVJ3"/>
<dbReference type="InterPro" id="IPR037518">
    <property type="entry name" value="MPN"/>
</dbReference>
<dbReference type="Pfam" id="PF01398">
    <property type="entry name" value="JAB"/>
    <property type="match status" value="1"/>
</dbReference>